<dbReference type="Proteomes" id="UP000887579">
    <property type="component" value="Unplaced"/>
</dbReference>
<reference evidence="2" key="1">
    <citation type="submission" date="2022-11" db="UniProtKB">
        <authorList>
            <consortium name="WormBaseParasite"/>
        </authorList>
    </citation>
    <scope>IDENTIFICATION</scope>
</reference>
<dbReference type="WBParaSite" id="ES5_v2.g15601.t1">
    <property type="protein sequence ID" value="ES5_v2.g15601.t1"/>
    <property type="gene ID" value="ES5_v2.g15601"/>
</dbReference>
<organism evidence="1 2">
    <name type="scientific">Panagrolaimus sp. ES5</name>
    <dbReference type="NCBI Taxonomy" id="591445"/>
    <lineage>
        <taxon>Eukaryota</taxon>
        <taxon>Metazoa</taxon>
        <taxon>Ecdysozoa</taxon>
        <taxon>Nematoda</taxon>
        <taxon>Chromadorea</taxon>
        <taxon>Rhabditida</taxon>
        <taxon>Tylenchina</taxon>
        <taxon>Panagrolaimomorpha</taxon>
        <taxon>Panagrolaimoidea</taxon>
        <taxon>Panagrolaimidae</taxon>
        <taxon>Panagrolaimus</taxon>
    </lineage>
</organism>
<proteinExistence type="predicted"/>
<protein>
    <submittedName>
        <fullName evidence="2">F-box domain-containing protein</fullName>
    </submittedName>
</protein>
<evidence type="ECO:0000313" key="2">
    <source>
        <dbReference type="WBParaSite" id="ES5_v2.g15601.t1"/>
    </source>
</evidence>
<sequence length="491" mass="56638">MDKIQQDVIVQIGMVDAVIWVKLGQMITLGCMHVMIKEGNAPATFAGCLVLSNNELVMPGKNISLNGFWYSCDVNTLRIKYDQEPRCLVNGSHYHVGEQFREGYFQWLCLETGRWVTGCYYQNETKDWNLLKIGEKGYNGLIQHVCDRYKENPGRIQYIASIRKDIPHKSPTNKGKNQNLLDFVDNRLKEEPVLWTHDNVVLFIESKDKFNQKIRTVKSIDKNVLWETAVAQNFSLPSTILKYVFENVTDYRVLRKLHLSCKYFLFNHDFLILNGLFVSHNTYNETPHISFMKYFLVIAPNHPVLWQLKNVWLAGMLRVSDSNNKLTASLLPMITRCHVTKIQLYNQCFTEDEFKILTKSRTLEVMDFSSVTVQKSDGSYLPFDDMIAMTPNLRELKLYPITTSAATNRKLALIEKPVKFSILNLDTYPNLQFPQGFAMFLKNNLAPKAKVILSKANYYISVIETISKWDPADEKPALDWSDKVPNSVITL</sequence>
<name>A0AC34FEX5_9BILA</name>
<evidence type="ECO:0000313" key="1">
    <source>
        <dbReference type="Proteomes" id="UP000887579"/>
    </source>
</evidence>
<accession>A0AC34FEX5</accession>